<feature type="domain" description="HTH lysR-type" evidence="5">
    <location>
        <begin position="2"/>
        <end position="59"/>
    </location>
</feature>
<evidence type="ECO:0000256" key="3">
    <source>
        <dbReference type="ARBA" id="ARBA00023125"/>
    </source>
</evidence>
<gene>
    <name evidence="6" type="ORF">GCM10011396_01920</name>
</gene>
<dbReference type="SUPFAM" id="SSF46785">
    <property type="entry name" value="Winged helix' DNA-binding domain"/>
    <property type="match status" value="1"/>
</dbReference>
<proteinExistence type="inferred from homology"/>
<dbReference type="Pfam" id="PF00126">
    <property type="entry name" value="HTH_1"/>
    <property type="match status" value="1"/>
</dbReference>
<dbReference type="InterPro" id="IPR036390">
    <property type="entry name" value="WH_DNA-bd_sf"/>
</dbReference>
<dbReference type="InterPro" id="IPR036388">
    <property type="entry name" value="WH-like_DNA-bd_sf"/>
</dbReference>
<evidence type="ECO:0000313" key="6">
    <source>
        <dbReference type="EMBL" id="GGC58644.1"/>
    </source>
</evidence>
<comment type="similarity">
    <text evidence="1">Belongs to the LysR transcriptional regulatory family.</text>
</comment>
<dbReference type="EMBL" id="BMED01000001">
    <property type="protein sequence ID" value="GGC58644.1"/>
    <property type="molecule type" value="Genomic_DNA"/>
</dbReference>
<dbReference type="Proteomes" id="UP000637423">
    <property type="component" value="Unassembled WGS sequence"/>
</dbReference>
<dbReference type="PRINTS" id="PR00039">
    <property type="entry name" value="HTHLYSR"/>
</dbReference>
<organism evidence="6 7">
    <name type="scientific">Undibacterium terreum</name>
    <dbReference type="NCBI Taxonomy" id="1224302"/>
    <lineage>
        <taxon>Bacteria</taxon>
        <taxon>Pseudomonadati</taxon>
        <taxon>Pseudomonadota</taxon>
        <taxon>Betaproteobacteria</taxon>
        <taxon>Burkholderiales</taxon>
        <taxon>Oxalobacteraceae</taxon>
        <taxon>Undibacterium</taxon>
    </lineage>
</organism>
<name>A0A916XB41_9BURK</name>
<accession>A0A916XB41</accession>
<evidence type="ECO:0000256" key="4">
    <source>
        <dbReference type="ARBA" id="ARBA00023163"/>
    </source>
</evidence>
<dbReference type="Pfam" id="PF03466">
    <property type="entry name" value="LysR_substrate"/>
    <property type="match status" value="1"/>
</dbReference>
<dbReference type="AlphaFoldDB" id="A0A916XB41"/>
<dbReference type="PANTHER" id="PTHR30126">
    <property type="entry name" value="HTH-TYPE TRANSCRIPTIONAL REGULATOR"/>
    <property type="match status" value="1"/>
</dbReference>
<dbReference type="PANTHER" id="PTHR30126:SF40">
    <property type="entry name" value="HTH-TYPE TRANSCRIPTIONAL REGULATOR GLTR"/>
    <property type="match status" value="1"/>
</dbReference>
<dbReference type="InterPro" id="IPR000847">
    <property type="entry name" value="LysR_HTH_N"/>
</dbReference>
<comment type="caution">
    <text evidence="6">The sequence shown here is derived from an EMBL/GenBank/DDBJ whole genome shotgun (WGS) entry which is preliminary data.</text>
</comment>
<dbReference type="Gene3D" id="1.10.10.10">
    <property type="entry name" value="Winged helix-like DNA-binding domain superfamily/Winged helix DNA-binding domain"/>
    <property type="match status" value="1"/>
</dbReference>
<dbReference type="RefSeq" id="WP_188564127.1">
    <property type="nucleotide sequence ID" value="NZ_BMED01000001.1"/>
</dbReference>
<keyword evidence="3" id="KW-0238">DNA-binding</keyword>
<keyword evidence="4" id="KW-0804">Transcription</keyword>
<evidence type="ECO:0000256" key="1">
    <source>
        <dbReference type="ARBA" id="ARBA00009437"/>
    </source>
</evidence>
<dbReference type="GO" id="GO:0003700">
    <property type="term" value="F:DNA-binding transcription factor activity"/>
    <property type="evidence" value="ECO:0007669"/>
    <property type="project" value="InterPro"/>
</dbReference>
<dbReference type="Gene3D" id="3.40.190.10">
    <property type="entry name" value="Periplasmic binding protein-like II"/>
    <property type="match status" value="2"/>
</dbReference>
<evidence type="ECO:0000259" key="5">
    <source>
        <dbReference type="PROSITE" id="PS50931"/>
    </source>
</evidence>
<sequence length="296" mass="32796">MIDLNELKHFLLIARYQNLALAAEQIHLTPGALSKSLKRLEEELQVRLFDRDGRALKLNAGGEKLKERAADLLAAAEQLQSEFAGKKHTFKCRIAAPALLHLGWGRELAAKVIHNYPKALVSFEQKTEHAALASVINGEADVAVVTTTVTENLDARLLGMPLGQTEFRVAISNKHVLANGYHAYKAAVEEVLKHDFAALLTPPFVSLERHAASDGWRDDIFPRTIRFRSDDLLLISQLLADGQALAYLPDYVIDALGMQTLAITGCPYFCRQNVVLVSRKSNSSGWIDKLSTIYKN</sequence>
<dbReference type="FunFam" id="1.10.10.10:FF:000001">
    <property type="entry name" value="LysR family transcriptional regulator"/>
    <property type="match status" value="1"/>
</dbReference>
<evidence type="ECO:0000256" key="2">
    <source>
        <dbReference type="ARBA" id="ARBA00023015"/>
    </source>
</evidence>
<dbReference type="GO" id="GO:0000976">
    <property type="term" value="F:transcription cis-regulatory region binding"/>
    <property type="evidence" value="ECO:0007669"/>
    <property type="project" value="TreeGrafter"/>
</dbReference>
<reference evidence="6" key="2">
    <citation type="submission" date="2020-09" db="EMBL/GenBank/DDBJ databases">
        <authorList>
            <person name="Sun Q."/>
            <person name="Zhou Y."/>
        </authorList>
    </citation>
    <scope>NUCLEOTIDE SEQUENCE</scope>
    <source>
        <strain evidence="6">CGMCC 1.10998</strain>
    </source>
</reference>
<keyword evidence="2" id="KW-0805">Transcription regulation</keyword>
<dbReference type="PROSITE" id="PS50931">
    <property type="entry name" value="HTH_LYSR"/>
    <property type="match status" value="1"/>
</dbReference>
<dbReference type="SUPFAM" id="SSF53850">
    <property type="entry name" value="Periplasmic binding protein-like II"/>
    <property type="match status" value="1"/>
</dbReference>
<dbReference type="InterPro" id="IPR005119">
    <property type="entry name" value="LysR_subst-bd"/>
</dbReference>
<keyword evidence="7" id="KW-1185">Reference proteome</keyword>
<protein>
    <recommendedName>
        <fullName evidence="5">HTH lysR-type domain-containing protein</fullName>
    </recommendedName>
</protein>
<evidence type="ECO:0000313" key="7">
    <source>
        <dbReference type="Proteomes" id="UP000637423"/>
    </source>
</evidence>
<reference evidence="6" key="1">
    <citation type="journal article" date="2014" name="Int. J. Syst. Evol. Microbiol.">
        <title>Complete genome sequence of Corynebacterium casei LMG S-19264T (=DSM 44701T), isolated from a smear-ripened cheese.</title>
        <authorList>
            <consortium name="US DOE Joint Genome Institute (JGI-PGF)"/>
            <person name="Walter F."/>
            <person name="Albersmeier A."/>
            <person name="Kalinowski J."/>
            <person name="Ruckert C."/>
        </authorList>
    </citation>
    <scope>NUCLEOTIDE SEQUENCE</scope>
    <source>
        <strain evidence="6">CGMCC 1.10998</strain>
    </source>
</reference>